<name>A0A0C3A2C9_RHOER</name>
<comment type="caution">
    <text evidence="1">The sequence shown here is derived from an EMBL/GenBank/DDBJ whole genome shotgun (WGS) entry which is preliminary data.</text>
</comment>
<sequence>MTGDILCPFPIIAGHESAAVRSPRKGRRCVLTAITPQAETTANAALSDLSMMNKTLVGRIFGAANPRADFPRSLGLY</sequence>
<proteinExistence type="predicted"/>
<protein>
    <submittedName>
        <fullName evidence="1">Uncharacterized protein</fullName>
    </submittedName>
</protein>
<evidence type="ECO:0000313" key="1">
    <source>
        <dbReference type="EMBL" id="KAB2585170.1"/>
    </source>
</evidence>
<gene>
    <name evidence="1" type="ORF">BS297_11685</name>
</gene>
<reference evidence="1 2" key="1">
    <citation type="journal article" date="2017" name="Poromechanics V (2013)">
        <title>Genomic Characterization of the Arsenic-Tolerant Actinobacterium, &lt;i&gt;Rhodococcus erythropolis&lt;/i&gt; S43.</title>
        <authorList>
            <person name="Retamal-Morales G."/>
            <person name="Mehnert M."/>
            <person name="Schwabe R."/>
            <person name="Tischler D."/>
            <person name="Schloemann M."/>
            <person name="Levican G.J."/>
        </authorList>
    </citation>
    <scope>NUCLEOTIDE SEQUENCE [LARGE SCALE GENOMIC DNA]</scope>
    <source>
        <strain evidence="1 2">S43</strain>
    </source>
</reference>
<evidence type="ECO:0000313" key="2">
    <source>
        <dbReference type="Proteomes" id="UP000325576"/>
    </source>
</evidence>
<accession>A0A0C3A2C9</accession>
<dbReference type="AlphaFoldDB" id="A0A0C3A2C9"/>
<organism evidence="1 2">
    <name type="scientific">Rhodococcus erythropolis</name>
    <name type="common">Arthrobacter picolinophilus</name>
    <dbReference type="NCBI Taxonomy" id="1833"/>
    <lineage>
        <taxon>Bacteria</taxon>
        <taxon>Bacillati</taxon>
        <taxon>Actinomycetota</taxon>
        <taxon>Actinomycetes</taxon>
        <taxon>Mycobacteriales</taxon>
        <taxon>Nocardiaceae</taxon>
        <taxon>Rhodococcus</taxon>
        <taxon>Rhodococcus erythropolis group</taxon>
    </lineage>
</organism>
<dbReference type="EMBL" id="MRBO01000357">
    <property type="protein sequence ID" value="KAB2585170.1"/>
    <property type="molecule type" value="Genomic_DNA"/>
</dbReference>
<dbReference type="Proteomes" id="UP000325576">
    <property type="component" value="Unassembled WGS sequence"/>
</dbReference>